<dbReference type="HOGENOM" id="CLU_2204290_0_0_6"/>
<dbReference type="KEGG" id="aci:ACIAD3566"/>
<name>Q6F6V7_ACIAD</name>
<dbReference type="EMBL" id="CR543861">
    <property type="protein sequence ID" value="CAG70208.1"/>
    <property type="molecule type" value="Genomic_DNA"/>
</dbReference>
<evidence type="ECO:0000313" key="1">
    <source>
        <dbReference type="EMBL" id="CAG70208.1"/>
    </source>
</evidence>
<dbReference type="BioCyc" id="ASP62977:ACIAD_RS16135-MONOMER"/>
<accession>Q6F6V7</accession>
<sequence length="107" mass="12894">MHPKQNITLSPLNRLISWVKQKSIFVSKSIMERFFEKKRVQKAYSDTYCRNIILSLHFFINQKNRSDRDDHCWRVITKNYASKLADFNFFLPDTFQNLSFFLANKSH</sequence>
<organism evidence="1 2">
    <name type="scientific">Acinetobacter baylyi (strain ATCC 33305 / BD413 / ADP1)</name>
    <dbReference type="NCBI Taxonomy" id="62977"/>
    <lineage>
        <taxon>Bacteria</taxon>
        <taxon>Pseudomonadati</taxon>
        <taxon>Pseudomonadota</taxon>
        <taxon>Gammaproteobacteria</taxon>
        <taxon>Moraxellales</taxon>
        <taxon>Moraxellaceae</taxon>
        <taxon>Acinetobacter</taxon>
    </lineage>
</organism>
<dbReference type="AlphaFoldDB" id="Q6F6V7"/>
<reference evidence="1 2" key="1">
    <citation type="journal article" date="2004" name="Nucleic Acids Res.">
        <title>Unique features revealed by the genome sequence of Acinetobacter sp. ADP1, a versatile and naturally transformation competent bacterium.</title>
        <authorList>
            <person name="Barbe V."/>
            <person name="Vallenet D."/>
            <person name="Fonknechten N."/>
            <person name="Kreimeyer A."/>
            <person name="Oztas S."/>
            <person name="Labarre L."/>
            <person name="Cruveiller S."/>
            <person name="Robert C."/>
            <person name="Duprat S."/>
            <person name="Wincker P."/>
            <person name="Ornston L.N."/>
            <person name="Weissenbach J."/>
            <person name="Marliere P."/>
            <person name="Cohen G.N."/>
            <person name="Medigue C."/>
        </authorList>
    </citation>
    <scope>NUCLEOTIDE SEQUENCE [LARGE SCALE GENOMIC DNA]</scope>
    <source>
        <strain evidence="2">ATCC 33305 / BD413 / ADP1</strain>
    </source>
</reference>
<evidence type="ECO:0000313" key="2">
    <source>
        <dbReference type="Proteomes" id="UP000000430"/>
    </source>
</evidence>
<proteinExistence type="predicted"/>
<protein>
    <submittedName>
        <fullName evidence="1">Uncharacterized protein</fullName>
    </submittedName>
</protein>
<gene>
    <name evidence="1" type="ordered locus">ACIAD3566</name>
</gene>
<dbReference type="Proteomes" id="UP000000430">
    <property type="component" value="Chromosome"/>
</dbReference>